<keyword evidence="2" id="KW-1185">Reference proteome</keyword>
<dbReference type="AlphaFoldDB" id="A0A9X1YGN3"/>
<accession>A0A9X1YGN3</accession>
<evidence type="ECO:0000313" key="2">
    <source>
        <dbReference type="Proteomes" id="UP001139516"/>
    </source>
</evidence>
<proteinExistence type="predicted"/>
<dbReference type="RefSeq" id="WP_248670359.1">
    <property type="nucleotide sequence ID" value="NZ_JALPRX010000305.1"/>
</dbReference>
<evidence type="ECO:0000313" key="1">
    <source>
        <dbReference type="EMBL" id="MCK8788327.1"/>
    </source>
</evidence>
<feature type="non-terminal residue" evidence="1">
    <location>
        <position position="89"/>
    </location>
</feature>
<gene>
    <name evidence="1" type="ORF">M0638_28660</name>
</gene>
<protein>
    <submittedName>
        <fullName evidence="1">Helix-turn-helix domain-containing protein</fullName>
    </submittedName>
</protein>
<dbReference type="Pfam" id="PF13384">
    <property type="entry name" value="HTH_23"/>
    <property type="match status" value="1"/>
</dbReference>
<sequence>MTDEVECPSRLEQPRSGAMRVPDEVAAMLHLHRLGWGLRRIAREVGCSPMTVQRYVAAEGWVAFRAPCRPGALAGLEGWLSERFRRHRG</sequence>
<organism evidence="1 2">
    <name type="scientific">Roseomonas acroporae</name>
    <dbReference type="NCBI Taxonomy" id="2937791"/>
    <lineage>
        <taxon>Bacteria</taxon>
        <taxon>Pseudomonadati</taxon>
        <taxon>Pseudomonadota</taxon>
        <taxon>Alphaproteobacteria</taxon>
        <taxon>Acetobacterales</taxon>
        <taxon>Roseomonadaceae</taxon>
        <taxon>Roseomonas</taxon>
    </lineage>
</organism>
<comment type="caution">
    <text evidence="1">The sequence shown here is derived from an EMBL/GenBank/DDBJ whole genome shotgun (WGS) entry which is preliminary data.</text>
</comment>
<dbReference type="EMBL" id="JALPRX010000305">
    <property type="protein sequence ID" value="MCK8788327.1"/>
    <property type="molecule type" value="Genomic_DNA"/>
</dbReference>
<dbReference type="Gene3D" id="1.10.10.60">
    <property type="entry name" value="Homeodomain-like"/>
    <property type="match status" value="1"/>
</dbReference>
<dbReference type="Proteomes" id="UP001139516">
    <property type="component" value="Unassembled WGS sequence"/>
</dbReference>
<reference evidence="1" key="1">
    <citation type="submission" date="2022-04" db="EMBL/GenBank/DDBJ databases">
        <title>Roseomonas acroporae sp. nov., isolated from coral Acropora digitifera.</title>
        <authorList>
            <person name="Sun H."/>
        </authorList>
    </citation>
    <scope>NUCLEOTIDE SEQUENCE</scope>
    <source>
        <strain evidence="1">NAR14</strain>
    </source>
</reference>
<name>A0A9X1YGN3_9PROT</name>